<feature type="domain" description="RNase H type-1" evidence="7">
    <location>
        <begin position="196"/>
        <end position="292"/>
    </location>
</feature>
<dbReference type="InterPro" id="IPR044730">
    <property type="entry name" value="RNase_H-like_dom_plant"/>
</dbReference>
<dbReference type="Gene3D" id="3.30.2170.10">
    <property type="entry name" value="archaeoglobus fulgidus dsm 4304 superfamily"/>
    <property type="match status" value="1"/>
</dbReference>
<protein>
    <submittedName>
        <fullName evidence="8">Endonuclease V isoform X3</fullName>
    </submittedName>
</protein>
<dbReference type="GO" id="GO:0006281">
    <property type="term" value="P:DNA repair"/>
    <property type="evidence" value="ECO:0007669"/>
    <property type="project" value="InterPro"/>
</dbReference>
<dbReference type="GO" id="GO:0005737">
    <property type="term" value="C:cytoplasm"/>
    <property type="evidence" value="ECO:0007669"/>
    <property type="project" value="UniProtKB-SubCell"/>
</dbReference>
<dbReference type="GO" id="GO:0004523">
    <property type="term" value="F:RNA-DNA hybrid ribonuclease activity"/>
    <property type="evidence" value="ECO:0007669"/>
    <property type="project" value="InterPro"/>
</dbReference>
<comment type="subcellular location">
    <subcellularLocation>
        <location evidence="1">Cytoplasm</location>
    </subcellularLocation>
</comment>
<gene>
    <name evidence="8" type="ORF">Cni_G14233</name>
</gene>
<evidence type="ECO:0000256" key="2">
    <source>
        <dbReference type="ARBA" id="ARBA00022490"/>
    </source>
</evidence>
<dbReference type="AlphaFoldDB" id="A0AAQ3QC68"/>
<dbReference type="InterPro" id="IPR007581">
    <property type="entry name" value="Endonuclease-V"/>
</dbReference>
<evidence type="ECO:0000313" key="9">
    <source>
        <dbReference type="Proteomes" id="UP001327560"/>
    </source>
</evidence>
<proteinExistence type="predicted"/>
<evidence type="ECO:0000259" key="7">
    <source>
        <dbReference type="Pfam" id="PF13456"/>
    </source>
</evidence>
<organism evidence="8 9">
    <name type="scientific">Canna indica</name>
    <name type="common">Indian-shot</name>
    <dbReference type="NCBI Taxonomy" id="4628"/>
    <lineage>
        <taxon>Eukaryota</taxon>
        <taxon>Viridiplantae</taxon>
        <taxon>Streptophyta</taxon>
        <taxon>Embryophyta</taxon>
        <taxon>Tracheophyta</taxon>
        <taxon>Spermatophyta</taxon>
        <taxon>Magnoliopsida</taxon>
        <taxon>Liliopsida</taxon>
        <taxon>Zingiberales</taxon>
        <taxon>Cannaceae</taxon>
        <taxon>Canna</taxon>
    </lineage>
</organism>
<dbReference type="InterPro" id="IPR012337">
    <property type="entry name" value="RNaseH-like_sf"/>
</dbReference>
<dbReference type="Pfam" id="PF13456">
    <property type="entry name" value="RVT_3"/>
    <property type="match status" value="1"/>
</dbReference>
<keyword evidence="9" id="KW-1185">Reference proteome</keyword>
<reference evidence="8 9" key="1">
    <citation type="submission" date="2023-10" db="EMBL/GenBank/DDBJ databases">
        <title>Chromosome-scale genome assembly provides insights into flower coloration mechanisms of Canna indica.</title>
        <authorList>
            <person name="Li C."/>
        </authorList>
    </citation>
    <scope>NUCLEOTIDE SEQUENCE [LARGE SCALE GENOMIC DNA]</scope>
    <source>
        <tissue evidence="8">Flower</tissue>
    </source>
</reference>
<accession>A0AAQ3QC68</accession>
<evidence type="ECO:0000313" key="8">
    <source>
        <dbReference type="EMBL" id="WOL05504.1"/>
    </source>
</evidence>
<dbReference type="SUPFAM" id="SSF53098">
    <property type="entry name" value="Ribonuclease H-like"/>
    <property type="match status" value="1"/>
</dbReference>
<keyword evidence="2" id="KW-0963">Cytoplasm</keyword>
<dbReference type="GO" id="GO:0005730">
    <property type="term" value="C:nucleolus"/>
    <property type="evidence" value="ECO:0007669"/>
    <property type="project" value="TreeGrafter"/>
</dbReference>
<dbReference type="Proteomes" id="UP001327560">
    <property type="component" value="Chromosome 4"/>
</dbReference>
<evidence type="ECO:0000256" key="3">
    <source>
        <dbReference type="ARBA" id="ARBA00022722"/>
    </source>
</evidence>
<evidence type="ECO:0000256" key="5">
    <source>
        <dbReference type="ARBA" id="ARBA00022801"/>
    </source>
</evidence>
<dbReference type="InterPro" id="IPR036397">
    <property type="entry name" value="RNaseH_sf"/>
</dbReference>
<feature type="region of interest" description="Disordered" evidence="6">
    <location>
        <begin position="1"/>
        <end position="20"/>
    </location>
</feature>
<dbReference type="CDD" id="cd06222">
    <property type="entry name" value="RNase_H_like"/>
    <property type="match status" value="1"/>
</dbReference>
<dbReference type="EMBL" id="CP136893">
    <property type="protein sequence ID" value="WOL05504.1"/>
    <property type="molecule type" value="Genomic_DNA"/>
</dbReference>
<keyword evidence="5" id="KW-0378">Hydrolase</keyword>
<dbReference type="InterPro" id="IPR002156">
    <property type="entry name" value="RNaseH_domain"/>
</dbReference>
<sequence>MGDSSNQEEDDFSREVPSQGWASEDGLRTKKLKYIGGVDISFLKEDPSVACSALVVLDGDTLKVVHEEFDVTRLQVPYVPNFLAFREAPILLGFLEKMMFNVHPFFPQLGLLSLIHYSGLGLACHLGILSNLSTIGIGKNLHHVDGLTQSAVRQCLEARENCIKDMISLTGKSGKVWGMDALKFNCDVLFVGSVCDIGFILRNSEGVCLLAQGNFCVELEARAIKWALQSAIENAFTSFTIESDSKIVIDALNLVVPIPWAISTIMDDINYLKAGCNIFFSFCFREANEAAH</sequence>
<name>A0AAQ3QC68_9LILI</name>
<keyword evidence="3" id="KW-0540">Nuclease</keyword>
<keyword evidence="4 8" id="KW-0255">Endonuclease</keyword>
<dbReference type="PANTHER" id="PTHR28511">
    <property type="entry name" value="ENDONUCLEASE V"/>
    <property type="match status" value="1"/>
</dbReference>
<evidence type="ECO:0000256" key="6">
    <source>
        <dbReference type="SAM" id="MobiDB-lite"/>
    </source>
</evidence>
<dbReference type="Gene3D" id="3.30.420.10">
    <property type="entry name" value="Ribonuclease H-like superfamily/Ribonuclease H"/>
    <property type="match status" value="1"/>
</dbReference>
<dbReference type="Pfam" id="PF04493">
    <property type="entry name" value="Endonuclease_5"/>
    <property type="match status" value="1"/>
</dbReference>
<evidence type="ECO:0000256" key="4">
    <source>
        <dbReference type="ARBA" id="ARBA00022759"/>
    </source>
</evidence>
<dbReference type="PANTHER" id="PTHR28511:SF1">
    <property type="entry name" value="ENDONUCLEASE V"/>
    <property type="match status" value="1"/>
</dbReference>
<evidence type="ECO:0000256" key="1">
    <source>
        <dbReference type="ARBA" id="ARBA00004496"/>
    </source>
</evidence>
<dbReference type="GO" id="GO:0003727">
    <property type="term" value="F:single-stranded RNA binding"/>
    <property type="evidence" value="ECO:0007669"/>
    <property type="project" value="TreeGrafter"/>
</dbReference>
<feature type="compositionally biased region" description="Acidic residues" evidence="6">
    <location>
        <begin position="1"/>
        <end position="12"/>
    </location>
</feature>